<dbReference type="Proteomes" id="UP000002038">
    <property type="component" value="Unassembled WGS sequence"/>
</dbReference>
<accession>A0A179V388</accession>
<reference evidence="2" key="1">
    <citation type="journal article" date="2015" name="PLoS Genet.">
        <title>The dynamic genome and transcriptome of the human fungal pathogen Blastomyces and close relative Emmonsia.</title>
        <authorList>
            <person name="Munoz J.F."/>
            <person name="Gauthier G.M."/>
            <person name="Desjardins C.A."/>
            <person name="Gallo J.E."/>
            <person name="Holder J."/>
            <person name="Sullivan T.D."/>
            <person name="Marty A.J."/>
            <person name="Carmen J.C."/>
            <person name="Chen Z."/>
            <person name="Ding L."/>
            <person name="Gujja S."/>
            <person name="Magrini V."/>
            <person name="Misas E."/>
            <person name="Mitreva M."/>
            <person name="Priest M."/>
            <person name="Saif S."/>
            <person name="Whiston E.A."/>
            <person name="Young S."/>
            <person name="Zeng Q."/>
            <person name="Goldman W.E."/>
            <person name="Mardis E.R."/>
            <person name="Taylor J.W."/>
            <person name="McEwen J.G."/>
            <person name="Clay O.K."/>
            <person name="Klein B.S."/>
            <person name="Cuomo C.A."/>
        </authorList>
    </citation>
    <scope>NUCLEOTIDE SEQUENCE [LARGE SCALE GENOMIC DNA]</scope>
    <source>
        <strain evidence="2">SLH14081</strain>
    </source>
</reference>
<dbReference type="VEuPathDB" id="FungiDB:BDBG_17739"/>
<dbReference type="EMBL" id="GG657470">
    <property type="protein sequence ID" value="OAT13072.1"/>
    <property type="molecule type" value="Genomic_DNA"/>
</dbReference>
<proteinExistence type="predicted"/>
<evidence type="ECO:0000313" key="2">
    <source>
        <dbReference type="Proteomes" id="UP000002038"/>
    </source>
</evidence>
<dbReference type="AlphaFoldDB" id="A0A179V388"/>
<sequence>MVILPGWPGVLFPLAHSFMYGGIQLAEAMLHRVVSQFWSMGSFRRPGFELTCEKCSCVFALHKYVLYIHMPDKMTTDSRLCLPCFCFPHLDLYFFCACMAGFERCHEGQGDRGIGPNYQLFGDLSRRTGVSAS</sequence>
<organism evidence="1 2">
    <name type="scientific">Blastomyces gilchristii (strain SLH14081)</name>
    <name type="common">Blastomyces dermatitidis</name>
    <dbReference type="NCBI Taxonomy" id="559298"/>
    <lineage>
        <taxon>Eukaryota</taxon>
        <taxon>Fungi</taxon>
        <taxon>Dikarya</taxon>
        <taxon>Ascomycota</taxon>
        <taxon>Pezizomycotina</taxon>
        <taxon>Eurotiomycetes</taxon>
        <taxon>Eurotiomycetidae</taxon>
        <taxon>Onygenales</taxon>
        <taxon>Ajellomycetaceae</taxon>
        <taxon>Blastomyces</taxon>
    </lineage>
</organism>
<dbReference type="KEGG" id="bgh:BDBG_17739"/>
<keyword evidence="2" id="KW-1185">Reference proteome</keyword>
<dbReference type="RefSeq" id="XP_031580698.1">
    <property type="nucleotide sequence ID" value="XM_031725389.1"/>
</dbReference>
<protein>
    <submittedName>
        <fullName evidence="1">Uncharacterized protein</fullName>
    </submittedName>
</protein>
<dbReference type="GeneID" id="42529333"/>
<evidence type="ECO:0000313" key="1">
    <source>
        <dbReference type="EMBL" id="OAT13072.1"/>
    </source>
</evidence>
<name>A0A179V388_BLAGS</name>
<gene>
    <name evidence="1" type="ORF">BDBG_17739</name>
</gene>